<dbReference type="AlphaFoldDB" id="A0A077NPU1"/>
<dbReference type="RefSeq" id="WP_071827795.1">
    <property type="nucleotide sequence ID" value="NZ_CAWLWD010000164.1"/>
</dbReference>
<dbReference type="Proteomes" id="UP000028487">
    <property type="component" value="Unassembled WGS sequence"/>
</dbReference>
<dbReference type="PANTHER" id="PTHR12956">
    <property type="entry name" value="ALKALINE CERAMIDASE-RELATED"/>
    <property type="match status" value="1"/>
</dbReference>
<proteinExistence type="predicted"/>
<evidence type="ECO:0000313" key="2">
    <source>
        <dbReference type="EMBL" id="CDH00885.1"/>
    </source>
</evidence>
<dbReference type="InterPro" id="IPR048354">
    <property type="entry name" value="TOD1_MUCI70_glycTrfase_dom"/>
</dbReference>
<dbReference type="InterPro" id="IPR006852">
    <property type="entry name" value="TOD1_MUCI70"/>
</dbReference>
<dbReference type="Pfam" id="PF04765">
    <property type="entry name" value="TOD1_MUCI70"/>
    <property type="match status" value="1"/>
</dbReference>
<gene>
    <name evidence="2" type="ORF">XBFM1_1910041</name>
</gene>
<reference evidence="2" key="1">
    <citation type="submission" date="2013-07" db="EMBL/GenBank/DDBJ databases">
        <title>Sub-species coevolution in mutualistic symbiosis.</title>
        <authorList>
            <person name="Murfin K."/>
            <person name="Klassen J."/>
            <person name="Lee M."/>
            <person name="Forst S."/>
            <person name="Stock P."/>
            <person name="Goodrich-Blair H."/>
        </authorList>
    </citation>
    <scope>NUCLEOTIDE SEQUENCE [LARGE SCALE GENOMIC DNA]</scope>
    <source>
        <strain evidence="2">Feltiae Moldova</strain>
    </source>
</reference>
<organism evidence="2 3">
    <name type="scientific">Xenorhabdus bovienii str. feltiae Moldova</name>
    <dbReference type="NCBI Taxonomy" id="1398200"/>
    <lineage>
        <taxon>Bacteria</taxon>
        <taxon>Pseudomonadati</taxon>
        <taxon>Pseudomonadota</taxon>
        <taxon>Gammaproteobacteria</taxon>
        <taxon>Enterobacterales</taxon>
        <taxon>Morganellaceae</taxon>
        <taxon>Xenorhabdus</taxon>
    </lineage>
</organism>
<comment type="caution">
    <text evidence="2">The sequence shown here is derived from an EMBL/GenBank/DDBJ whole genome shotgun (WGS) entry which is preliminary data.</text>
</comment>
<sequence>MHSDKILIYTALFGNYDILHEPVIDDDLYCDYICITDRKDINSKKWKIINVNNENRNNIEENRRYKMMPHLFFRDYRYVIYVDANIIIKNSPKELINKYLKKNPIAFPKHFLRNCIYEEAKFCLGINKITENEYNNIINELLIKDNFPSNYGLGENNIILRDLNDKNLNNAMDYWWYIFEHYAKRDQLSLMYVLWKKNVRYSLMKETSRNKNHYFDYKLHAPLLKNNFFKRKLLIISATRNKSIIYKIIANLIDLRKKKK</sequence>
<feature type="domain" description="TOD1/MUCI70 glycosyltransferase-like" evidence="1">
    <location>
        <begin position="45"/>
        <end position="198"/>
    </location>
</feature>
<evidence type="ECO:0000313" key="3">
    <source>
        <dbReference type="Proteomes" id="UP000028487"/>
    </source>
</evidence>
<accession>A0A077NPU1</accession>
<keyword evidence="2" id="KW-0808">Transferase</keyword>
<protein>
    <submittedName>
        <fullName evidence="2">Predicted glycosyltransferase</fullName>
    </submittedName>
</protein>
<dbReference type="EMBL" id="CBSV010000103">
    <property type="protein sequence ID" value="CDH00885.1"/>
    <property type="molecule type" value="Genomic_DNA"/>
</dbReference>
<dbReference type="HOGENOM" id="CLU_078992_1_0_6"/>
<name>A0A077NPU1_XENBV</name>
<dbReference type="GO" id="GO:0016740">
    <property type="term" value="F:transferase activity"/>
    <property type="evidence" value="ECO:0007669"/>
    <property type="project" value="UniProtKB-KW"/>
</dbReference>
<evidence type="ECO:0000259" key="1">
    <source>
        <dbReference type="Pfam" id="PF04765"/>
    </source>
</evidence>